<evidence type="ECO:0000256" key="3">
    <source>
        <dbReference type="ARBA" id="ARBA00022989"/>
    </source>
</evidence>
<protein>
    <submittedName>
        <fullName evidence="7">Lantibiotic ABC transporter (ATP-binding protein)</fullName>
    </submittedName>
</protein>
<dbReference type="SUPFAM" id="SSF90123">
    <property type="entry name" value="ABC transporter transmembrane region"/>
    <property type="match status" value="1"/>
</dbReference>
<organism evidence="7 8">
    <name type="scientific">Geobacillus thermoleovorans CCB_US3_UF5</name>
    <dbReference type="NCBI Taxonomy" id="1111068"/>
    <lineage>
        <taxon>Bacteria</taxon>
        <taxon>Bacillati</taxon>
        <taxon>Bacillota</taxon>
        <taxon>Bacilli</taxon>
        <taxon>Bacillales</taxon>
        <taxon>Anoxybacillaceae</taxon>
        <taxon>Geobacillus</taxon>
        <taxon>Geobacillus thermoleovorans group</taxon>
    </lineage>
</organism>
<feature type="transmembrane region" description="Helical" evidence="5">
    <location>
        <begin position="175"/>
        <end position="192"/>
    </location>
</feature>
<dbReference type="Proteomes" id="UP000005636">
    <property type="component" value="Chromosome"/>
</dbReference>
<evidence type="ECO:0000259" key="6">
    <source>
        <dbReference type="PROSITE" id="PS50929"/>
    </source>
</evidence>
<keyword evidence="3 5" id="KW-1133">Transmembrane helix</keyword>
<evidence type="ECO:0000256" key="1">
    <source>
        <dbReference type="ARBA" id="ARBA00004651"/>
    </source>
</evidence>
<keyword evidence="2 5" id="KW-0812">Transmembrane</keyword>
<keyword evidence="4 5" id="KW-0472">Membrane</keyword>
<dbReference type="Gene3D" id="1.20.1560.10">
    <property type="entry name" value="ABC transporter type 1, transmembrane domain"/>
    <property type="match status" value="1"/>
</dbReference>
<feature type="transmembrane region" description="Helical" evidence="5">
    <location>
        <begin position="37"/>
        <end position="58"/>
    </location>
</feature>
<dbReference type="InterPro" id="IPR036640">
    <property type="entry name" value="ABC1_TM_sf"/>
</dbReference>
<keyword evidence="8" id="KW-1185">Reference proteome</keyword>
<dbReference type="PROSITE" id="PS50929">
    <property type="entry name" value="ABC_TM1F"/>
    <property type="match status" value="1"/>
</dbReference>
<evidence type="ECO:0000313" key="8">
    <source>
        <dbReference type="Proteomes" id="UP000005636"/>
    </source>
</evidence>
<dbReference type="RefSeq" id="WP_014194790.1">
    <property type="nucleotide sequence ID" value="NC_016593.1"/>
</dbReference>
<dbReference type="InterPro" id="IPR011527">
    <property type="entry name" value="ABC1_TM_dom"/>
</dbReference>
<gene>
    <name evidence="7" type="ORF">GTCCBUS3UF5_3860</name>
</gene>
<feature type="domain" description="ABC transmembrane type-1" evidence="6">
    <location>
        <begin position="38"/>
        <end position="274"/>
    </location>
</feature>
<comment type="subcellular location">
    <subcellularLocation>
        <location evidence="1">Cell membrane</location>
        <topology evidence="1">Multi-pass membrane protein</topology>
    </subcellularLocation>
</comment>
<proteinExistence type="predicted"/>
<dbReference type="EMBL" id="CP003125">
    <property type="protein sequence ID" value="AEV17712.1"/>
    <property type="molecule type" value="Genomic_DNA"/>
</dbReference>
<evidence type="ECO:0000256" key="2">
    <source>
        <dbReference type="ARBA" id="ARBA00022692"/>
    </source>
</evidence>
<evidence type="ECO:0000256" key="5">
    <source>
        <dbReference type="SAM" id="Phobius"/>
    </source>
</evidence>
<accession>A0ABN3ZQC2</accession>
<name>A0ABN3ZQC2_GEOTH</name>
<evidence type="ECO:0000256" key="4">
    <source>
        <dbReference type="ARBA" id="ARBA00023136"/>
    </source>
</evidence>
<feature type="transmembrane region" description="Helical" evidence="5">
    <location>
        <begin position="148"/>
        <end position="169"/>
    </location>
</feature>
<evidence type="ECO:0000313" key="7">
    <source>
        <dbReference type="EMBL" id="AEV17712.1"/>
    </source>
</evidence>
<sequence>MNIKEYDDHVTIKDIVKSIRIVPKTLVLIKNVDKQSFFIIIFLSLLMGGAPIVTLLGSQNLLNAIGSQNIHIIISALIFYISAVLLSEIISSFMEYYQNKFQTLINYKLNLQIMDKCTRLSLQHFEDAEVYDMLQRVQNETPYKPFEVFLSILGAISAIVTFFSSMMILIHWKPWVLIILIFIPLVFSFYFFKIGQREFNVSWLRAPEKRKSWYLSYLMTRDNTFKEVKIYNLAGYILNKFKEINKTFVEQDIHLFKRRTVFTFIFELVEQICINTVDDV</sequence>
<feature type="transmembrane region" description="Helical" evidence="5">
    <location>
        <begin position="70"/>
        <end position="90"/>
    </location>
</feature>
<reference evidence="7 8" key="1">
    <citation type="submission" date="2011-11" db="EMBL/GenBank/DDBJ databases">
        <title>Complete genome sequence of thermophilic Geobacillus thermoleovorans CCB_US3_UF5.</title>
        <authorList>
            <person name="Muhd Sakaff M.K.L."/>
            <person name="Abdul Rahman A.Y."/>
            <person name="Saito J.A."/>
            <person name="Hou S."/>
            <person name="Alam M."/>
        </authorList>
    </citation>
    <scope>NUCLEOTIDE SEQUENCE [LARGE SCALE GENOMIC DNA]</scope>
    <source>
        <strain evidence="7 8">CCB_US3_UF5</strain>
    </source>
</reference>